<dbReference type="InterPro" id="IPR021812">
    <property type="entry name" value="DUF3391"/>
</dbReference>
<dbReference type="AlphaFoldDB" id="A0A8J6NG59"/>
<dbReference type="InterPro" id="IPR037522">
    <property type="entry name" value="HD_GYP_dom"/>
</dbReference>
<dbReference type="SUPFAM" id="SSF109604">
    <property type="entry name" value="HD-domain/PDEase-like"/>
    <property type="match status" value="1"/>
</dbReference>
<dbReference type="Gene3D" id="1.10.3210.10">
    <property type="entry name" value="Hypothetical protein af1432"/>
    <property type="match status" value="1"/>
</dbReference>
<dbReference type="Proteomes" id="UP000614424">
    <property type="component" value="Unassembled WGS sequence"/>
</dbReference>
<proteinExistence type="predicted"/>
<evidence type="ECO:0000313" key="2">
    <source>
        <dbReference type="EMBL" id="MBC8318373.1"/>
    </source>
</evidence>
<comment type="caution">
    <text evidence="2">The sequence shown here is derived from an EMBL/GenBank/DDBJ whole genome shotgun (WGS) entry which is preliminary data.</text>
</comment>
<accession>A0A8J6NG59</accession>
<reference evidence="2 3" key="1">
    <citation type="submission" date="2020-08" db="EMBL/GenBank/DDBJ databases">
        <title>Bridging the membrane lipid divide: bacteria of the FCB group superphylum have the potential to synthesize archaeal ether lipids.</title>
        <authorList>
            <person name="Villanueva L."/>
            <person name="Von Meijenfeldt F.A.B."/>
            <person name="Westbye A.B."/>
            <person name="Yadav S."/>
            <person name="Hopmans E.C."/>
            <person name="Dutilh B.E."/>
            <person name="Sinninghe Damste J.S."/>
        </authorList>
    </citation>
    <scope>NUCLEOTIDE SEQUENCE [LARGE SCALE GENOMIC DNA]</scope>
    <source>
        <strain evidence="2">NIOZ-UU47</strain>
    </source>
</reference>
<protein>
    <submittedName>
        <fullName evidence="2">HD-GYP domain-containing protein</fullName>
    </submittedName>
</protein>
<dbReference type="Pfam" id="PF13487">
    <property type="entry name" value="HD_5"/>
    <property type="match status" value="1"/>
</dbReference>
<organism evidence="2 3">
    <name type="scientific">Candidatus Desulfobia pelagia</name>
    <dbReference type="NCBI Taxonomy" id="2841692"/>
    <lineage>
        <taxon>Bacteria</taxon>
        <taxon>Pseudomonadati</taxon>
        <taxon>Thermodesulfobacteriota</taxon>
        <taxon>Desulfobulbia</taxon>
        <taxon>Desulfobulbales</taxon>
        <taxon>Desulfobulbaceae</taxon>
        <taxon>Candidatus Desulfobia</taxon>
    </lineage>
</organism>
<gene>
    <name evidence="2" type="ORF">H8E41_10750</name>
</gene>
<name>A0A8J6NG59_9BACT</name>
<dbReference type="PANTHER" id="PTHR43155:SF2">
    <property type="entry name" value="CYCLIC DI-GMP PHOSPHODIESTERASE PA4108"/>
    <property type="match status" value="1"/>
</dbReference>
<sequence length="409" mass="46095">MIKKITIDQLKPGVFIHDFDSGWHTENLFINQTLVKNVKTIDIIRSWGIKEVYIDTERGLDIDAAKTAREVRDETDKSLHELAKADPSSSYYIPLKEEIAIAENIKKEAASVIQRATANILAGEPLETEDAFQLIEKMGDSVTRNKDALILLTRIRQKDEYTLMHSISVGSLVLSFCYFAKIPHEMTLNLAVGALFHDIGKTRIPLEILNKPGKLTDSEFEEMKRHAEYSAEVMVNATNLPHEAFDMGLHHHERYDGTGYPDGLKGEEIGYGSQVAAICDVYDAITSARCYKGGMESILALRKLYEWSNYHFNKDLTYKFIRCIGVYPIGTCVRLESDLIGVVVGSTDNVLQPIVRVFYNDKKKSAVPVYDRDLFKIGDKVASYEDPGKWDLGKLKIFDDLPAGISLFT</sequence>
<dbReference type="SMART" id="SM00471">
    <property type="entry name" value="HDc"/>
    <property type="match status" value="1"/>
</dbReference>
<feature type="domain" description="HD-GYP" evidence="1">
    <location>
        <begin position="140"/>
        <end position="336"/>
    </location>
</feature>
<evidence type="ECO:0000259" key="1">
    <source>
        <dbReference type="PROSITE" id="PS51832"/>
    </source>
</evidence>
<dbReference type="InterPro" id="IPR003607">
    <property type="entry name" value="HD/PDEase_dom"/>
</dbReference>
<dbReference type="PANTHER" id="PTHR43155">
    <property type="entry name" value="CYCLIC DI-GMP PHOSPHODIESTERASE PA4108-RELATED"/>
    <property type="match status" value="1"/>
</dbReference>
<dbReference type="EMBL" id="JACNJZ010000155">
    <property type="protein sequence ID" value="MBC8318373.1"/>
    <property type="molecule type" value="Genomic_DNA"/>
</dbReference>
<evidence type="ECO:0000313" key="3">
    <source>
        <dbReference type="Proteomes" id="UP000614424"/>
    </source>
</evidence>
<dbReference type="CDD" id="cd00077">
    <property type="entry name" value="HDc"/>
    <property type="match status" value="1"/>
</dbReference>
<dbReference type="Pfam" id="PF11871">
    <property type="entry name" value="DUF3391"/>
    <property type="match status" value="1"/>
</dbReference>
<dbReference type="PROSITE" id="PS51832">
    <property type="entry name" value="HD_GYP"/>
    <property type="match status" value="1"/>
</dbReference>